<feature type="domain" description="Polymerase/histidinol phosphatase N-terminal" evidence="1">
    <location>
        <begin position="5"/>
        <end position="70"/>
    </location>
</feature>
<dbReference type="GO" id="GO:0035312">
    <property type="term" value="F:5'-3' DNA exonuclease activity"/>
    <property type="evidence" value="ECO:0007669"/>
    <property type="project" value="TreeGrafter"/>
</dbReference>
<keyword evidence="3" id="KW-1185">Reference proteome</keyword>
<protein>
    <submittedName>
        <fullName evidence="2">Putative metal-dependent phosphoesterase</fullName>
    </submittedName>
</protein>
<dbReference type="InterPro" id="IPR016195">
    <property type="entry name" value="Pol/histidinol_Pase-like"/>
</dbReference>
<name>M1LWL8_9CLOT</name>
<dbReference type="InterPro" id="IPR003141">
    <property type="entry name" value="Pol/His_phosphatase_N"/>
</dbReference>
<dbReference type="PANTHER" id="PTHR42924">
    <property type="entry name" value="EXONUCLEASE"/>
    <property type="match status" value="1"/>
</dbReference>
<dbReference type="Gene3D" id="1.10.150.650">
    <property type="match status" value="1"/>
</dbReference>
<evidence type="ECO:0000259" key="1">
    <source>
        <dbReference type="SMART" id="SM00481"/>
    </source>
</evidence>
<sequence length="291" mass="33236">MNYKVDLHTHTYISDGASTPKELICDARKEKVKAIALTDHDNIAGILETKKYAQANNIDFLPGIEISSLYKDGRIVHILGIGIDITNEYFLTSFYKMKKARESGLKNVLDGIANKGIHITFEELRKNSLSEYLDRYDVYRYFMKNKICSSAQEIWDKYLDPIPYGKGELIDAEESIDMIKKAGGLSFLAHYNKAIGFEGLNNEEIEKQIKGLIDLGLDGIEKYYPSFTCDDYKFIDYIVDKYNLVCSGGTDYHGVNRLDIKIGSGKNNNLFIPYNIYKNIVKHCNKQDKRT</sequence>
<gene>
    <name evidence="2" type="ORF">Cspa_c38350</name>
</gene>
<evidence type="ECO:0000313" key="3">
    <source>
        <dbReference type="Proteomes" id="UP000011728"/>
    </source>
</evidence>
<dbReference type="CDD" id="cd07438">
    <property type="entry name" value="PHP_HisPPase_AMP"/>
    <property type="match status" value="1"/>
</dbReference>
<dbReference type="EMBL" id="CP004121">
    <property type="protein sequence ID" value="AGF57595.1"/>
    <property type="molecule type" value="Genomic_DNA"/>
</dbReference>
<dbReference type="SMART" id="SM00481">
    <property type="entry name" value="POLIIIAc"/>
    <property type="match status" value="1"/>
</dbReference>
<dbReference type="Proteomes" id="UP000011728">
    <property type="component" value="Chromosome"/>
</dbReference>
<dbReference type="STRING" id="36745.CLSAP_36090"/>
<dbReference type="RefSeq" id="WP_015393908.1">
    <property type="nucleotide sequence ID" value="NC_020291.1"/>
</dbReference>
<proteinExistence type="predicted"/>
<dbReference type="KEGG" id="csr:Cspa_c38350"/>
<dbReference type="GO" id="GO:0004534">
    <property type="term" value="F:5'-3' RNA exonuclease activity"/>
    <property type="evidence" value="ECO:0007669"/>
    <property type="project" value="TreeGrafter"/>
</dbReference>
<dbReference type="SUPFAM" id="SSF89550">
    <property type="entry name" value="PHP domain-like"/>
    <property type="match status" value="1"/>
</dbReference>
<dbReference type="PANTHER" id="PTHR42924:SF3">
    <property type="entry name" value="POLYMERASE_HISTIDINOL PHOSPHATASE N-TERMINAL DOMAIN-CONTAINING PROTEIN"/>
    <property type="match status" value="1"/>
</dbReference>
<dbReference type="InterPro" id="IPR052018">
    <property type="entry name" value="PHP_domain"/>
</dbReference>
<dbReference type="Gene3D" id="3.20.20.140">
    <property type="entry name" value="Metal-dependent hydrolases"/>
    <property type="match status" value="1"/>
</dbReference>
<dbReference type="Pfam" id="PF02811">
    <property type="entry name" value="PHP"/>
    <property type="match status" value="1"/>
</dbReference>
<evidence type="ECO:0000313" key="2">
    <source>
        <dbReference type="EMBL" id="AGF57595.1"/>
    </source>
</evidence>
<reference evidence="2 3" key="1">
    <citation type="submission" date="2013-02" db="EMBL/GenBank/DDBJ databases">
        <title>Genome sequence of Clostridium saccharoperbutylacetonicum N1-4(HMT).</title>
        <authorList>
            <person name="Poehlein A."/>
            <person name="Daniel R."/>
        </authorList>
    </citation>
    <scope>NUCLEOTIDE SEQUENCE [LARGE SCALE GENOMIC DNA]</scope>
    <source>
        <strain evidence="3">N1-4(HMT)</strain>
    </source>
</reference>
<dbReference type="PATRIC" id="fig|931276.5.peg.3867"/>
<dbReference type="AlphaFoldDB" id="M1LWL8"/>
<organism evidence="2 3">
    <name type="scientific">Clostridium saccharoperbutylacetonicum N1-4(HMT)</name>
    <dbReference type="NCBI Taxonomy" id="931276"/>
    <lineage>
        <taxon>Bacteria</taxon>
        <taxon>Bacillati</taxon>
        <taxon>Bacillota</taxon>
        <taxon>Clostridia</taxon>
        <taxon>Eubacteriales</taxon>
        <taxon>Clostridiaceae</taxon>
        <taxon>Clostridium</taxon>
    </lineage>
</organism>
<dbReference type="eggNOG" id="COG0613">
    <property type="taxonomic scope" value="Bacteria"/>
</dbReference>
<accession>M1LWL8</accession>
<dbReference type="InterPro" id="IPR004013">
    <property type="entry name" value="PHP_dom"/>
</dbReference>
<dbReference type="OrthoDB" id="9804333at2"/>
<dbReference type="HOGENOM" id="CLU_067347_1_0_9"/>